<name>D7B902_NOCDD</name>
<dbReference type="EMBL" id="CP002041">
    <property type="protein sequence ID" value="ADH70660.1"/>
    <property type="molecule type" value="Genomic_DNA"/>
</dbReference>
<dbReference type="Proteomes" id="UP000002219">
    <property type="component" value="Chromosome 2"/>
</dbReference>
<protein>
    <recommendedName>
        <fullName evidence="1">GmrSD restriction endonucleases N-terminal domain-containing protein</fullName>
    </recommendedName>
</protein>
<dbReference type="OrthoDB" id="9787127at2"/>
<reference evidence="2 3" key="1">
    <citation type="journal article" date="2010" name="Stand. Genomic Sci.">
        <title>Complete genome sequence of Nocardiopsis dassonvillei type strain (IMRU 509).</title>
        <authorList>
            <person name="Sun H."/>
            <person name="Lapidus A."/>
            <person name="Nolan M."/>
            <person name="Lucas S."/>
            <person name="Del Rio T.G."/>
            <person name="Tice H."/>
            <person name="Cheng J.F."/>
            <person name="Tapia R."/>
            <person name="Han C."/>
            <person name="Goodwin L."/>
            <person name="Pitluck S."/>
            <person name="Pagani I."/>
            <person name="Ivanova N."/>
            <person name="Mavromatis K."/>
            <person name="Mikhailova N."/>
            <person name="Pati A."/>
            <person name="Chen A."/>
            <person name="Palaniappan K."/>
            <person name="Land M."/>
            <person name="Hauser L."/>
            <person name="Chang Y.J."/>
            <person name="Jeffries C.D."/>
            <person name="Djao O.D."/>
            <person name="Rohde M."/>
            <person name="Sikorski J."/>
            <person name="Goker M."/>
            <person name="Woyke T."/>
            <person name="Bristow J."/>
            <person name="Eisen J.A."/>
            <person name="Markowitz V."/>
            <person name="Hugenholtz P."/>
            <person name="Kyrpides N.C."/>
            <person name="Klenk H.P."/>
        </authorList>
    </citation>
    <scope>NUCLEOTIDE SEQUENCE [LARGE SCALE GENOMIC DNA]</scope>
    <source>
        <strain evidence="3">ATCC 23218 / DSM 43111 / CIP 107115 / JCM 7437 / KCTC 9190 / NBRC 14626 / NCTC 10488 / NRRL B-5397 / IMRU 509</strain>
        <plasmid evidence="3">Chromosome 2</plasmid>
    </source>
</reference>
<organism evidence="2 3">
    <name type="scientific">Nocardiopsis dassonvillei (strain ATCC 23218 / DSM 43111 / CIP 107115 / JCM 7437 / KCTC 9190 / NBRC 14626 / NCTC 10488 / NRRL B-5397 / IMRU 509)</name>
    <name type="common">Actinomadura dassonvillei</name>
    <dbReference type="NCBI Taxonomy" id="446468"/>
    <lineage>
        <taxon>Bacteria</taxon>
        <taxon>Bacillati</taxon>
        <taxon>Actinomycetota</taxon>
        <taxon>Actinomycetes</taxon>
        <taxon>Streptosporangiales</taxon>
        <taxon>Nocardiopsidaceae</taxon>
        <taxon>Nocardiopsis</taxon>
    </lineage>
</organism>
<dbReference type="KEGG" id="nda:Ndas_5280"/>
<dbReference type="GeneID" id="91487502"/>
<feature type="domain" description="GmrSD restriction endonucleases N-terminal" evidence="1">
    <location>
        <begin position="20"/>
        <end position="158"/>
    </location>
</feature>
<sequence length="353" mass="40538">MKGSTPQHYTIADFLKWNDDHELVLNPKFQRGPVWPSAARTYLIDSIIRGYPIPKLLIRTKVDRATRRTIRDVVDGQQRLRTIIDFASDKLVLGPKAGEFKGKRYRDLEDEQQDDFLSYKLTCEQLINASDEDVLEVFVRINSYAVPVNEPELRNARFDNAFSDLVKNIVRRVTPVWEAGVISPRERVRMADQSTIAEVIGYFIEGVRDGGESQITKIYENHKDDSLEDLPPQEKVTNVCLETAQLLEDLANEPIAQRPHFLMLAAAVMYAKNELPEGKIDFSRIPPKENLLRNKDNAVNSLKELNIAFSTPLEDLPSNLNLFVDARSTTQRMRSRQTRFEYFCRALTGESFF</sequence>
<geneLocation type="plasmid" evidence="3">
    <name>pNDAS01</name>
</geneLocation>
<keyword evidence="3" id="KW-1185">Reference proteome</keyword>
<evidence type="ECO:0000259" key="1">
    <source>
        <dbReference type="Pfam" id="PF03235"/>
    </source>
</evidence>
<proteinExistence type="predicted"/>
<gene>
    <name evidence="2" type="ordered locus">Ndas_5280</name>
</gene>
<dbReference type="AlphaFoldDB" id="D7B902"/>
<dbReference type="eggNOG" id="COG1479">
    <property type="taxonomic scope" value="Bacteria"/>
</dbReference>
<evidence type="ECO:0000313" key="3">
    <source>
        <dbReference type="Proteomes" id="UP000002219"/>
    </source>
</evidence>
<accession>D7B902</accession>
<dbReference type="HOGENOM" id="CLU_038557_0_0_11"/>
<dbReference type="PANTHER" id="PTHR39639">
    <property type="entry name" value="CHROMOSOME 16, WHOLE GENOME SHOTGUN SEQUENCE"/>
    <property type="match status" value="1"/>
</dbReference>
<dbReference type="STRING" id="446468.Ndas_5280"/>
<dbReference type="PANTHER" id="PTHR39639:SF1">
    <property type="entry name" value="DUF262 DOMAIN-CONTAINING PROTEIN"/>
    <property type="match status" value="1"/>
</dbReference>
<dbReference type="RefSeq" id="WP_013156267.1">
    <property type="nucleotide sequence ID" value="NC_014211.1"/>
</dbReference>
<dbReference type="InterPro" id="IPR004919">
    <property type="entry name" value="GmrSD_N"/>
</dbReference>
<evidence type="ECO:0000313" key="2">
    <source>
        <dbReference type="EMBL" id="ADH70660.1"/>
    </source>
</evidence>
<dbReference type="Pfam" id="PF03235">
    <property type="entry name" value="GmrSD_N"/>
    <property type="match status" value="1"/>
</dbReference>